<evidence type="ECO:0000313" key="1">
    <source>
        <dbReference type="EMBL" id="OCH92555.1"/>
    </source>
</evidence>
<dbReference type="AlphaFoldDB" id="A0A8E2B2C0"/>
<dbReference type="Proteomes" id="UP000250043">
    <property type="component" value="Unassembled WGS sequence"/>
</dbReference>
<name>A0A8E2B2C0_9APHY</name>
<gene>
    <name evidence="1" type="ORF">OBBRIDRAFT_428875</name>
</gene>
<proteinExistence type="predicted"/>
<sequence length="148" mass="16960">MQSLWPLRLSRLRFASDVRSREAAMMCCARAAHLRPDWGPDLRAKNAIIVMGRCPRFFVPEPIHKTRSAVPKPGWIERRCRKTSSSDTLREKKLQLERTSFYPCAAASPRCVRGKWSWTRQAGIVLRTGEAPAYSWRGAGGQGTRYRR</sequence>
<dbReference type="EMBL" id="KV722367">
    <property type="protein sequence ID" value="OCH92555.1"/>
    <property type="molecule type" value="Genomic_DNA"/>
</dbReference>
<keyword evidence="2" id="KW-1185">Reference proteome</keyword>
<reference evidence="1 2" key="1">
    <citation type="submission" date="2016-07" db="EMBL/GenBank/DDBJ databases">
        <title>Draft genome of the white-rot fungus Obba rivulosa 3A-2.</title>
        <authorList>
            <consortium name="DOE Joint Genome Institute"/>
            <person name="Miettinen O."/>
            <person name="Riley R."/>
            <person name="Acob R."/>
            <person name="Barry K."/>
            <person name="Cullen D."/>
            <person name="De Vries R."/>
            <person name="Hainaut M."/>
            <person name="Hatakka A."/>
            <person name="Henrissat B."/>
            <person name="Hilden K."/>
            <person name="Kuo R."/>
            <person name="Labutti K."/>
            <person name="Lipzen A."/>
            <person name="Makela M.R."/>
            <person name="Sandor L."/>
            <person name="Spatafora J.W."/>
            <person name="Grigoriev I.V."/>
            <person name="Hibbett D.S."/>
        </authorList>
    </citation>
    <scope>NUCLEOTIDE SEQUENCE [LARGE SCALE GENOMIC DNA]</scope>
    <source>
        <strain evidence="1 2">3A-2</strain>
    </source>
</reference>
<accession>A0A8E2B2C0</accession>
<evidence type="ECO:0000313" key="2">
    <source>
        <dbReference type="Proteomes" id="UP000250043"/>
    </source>
</evidence>
<protein>
    <submittedName>
        <fullName evidence="1">Uncharacterized protein</fullName>
    </submittedName>
</protein>
<organism evidence="1 2">
    <name type="scientific">Obba rivulosa</name>
    <dbReference type="NCBI Taxonomy" id="1052685"/>
    <lineage>
        <taxon>Eukaryota</taxon>
        <taxon>Fungi</taxon>
        <taxon>Dikarya</taxon>
        <taxon>Basidiomycota</taxon>
        <taxon>Agaricomycotina</taxon>
        <taxon>Agaricomycetes</taxon>
        <taxon>Polyporales</taxon>
        <taxon>Gelatoporiaceae</taxon>
        <taxon>Obba</taxon>
    </lineage>
</organism>